<dbReference type="GO" id="GO:0003911">
    <property type="term" value="F:DNA ligase (NAD+) activity"/>
    <property type="evidence" value="ECO:0007669"/>
    <property type="project" value="UniProtKB-EC"/>
</dbReference>
<dbReference type="SUPFAM" id="SSF47240">
    <property type="entry name" value="Ferritin-like"/>
    <property type="match status" value="1"/>
</dbReference>
<evidence type="ECO:0000256" key="2">
    <source>
        <dbReference type="ARBA" id="ARBA00012722"/>
    </source>
</evidence>
<dbReference type="PANTHER" id="PTHR23389">
    <property type="entry name" value="CHROMOSOME TRANSMISSION FIDELITY FACTOR 18"/>
    <property type="match status" value="1"/>
</dbReference>
<evidence type="ECO:0000256" key="7">
    <source>
        <dbReference type="ARBA" id="ARBA00022833"/>
    </source>
</evidence>
<dbReference type="EMBL" id="KQ415617">
    <property type="protein sequence ID" value="KOC58549.1"/>
    <property type="molecule type" value="Genomic_DNA"/>
</dbReference>
<dbReference type="Gene3D" id="1.10.150.20">
    <property type="entry name" value="5' to 3' exonuclease, C-terminal subdomain"/>
    <property type="match status" value="2"/>
</dbReference>
<evidence type="ECO:0000313" key="15">
    <source>
        <dbReference type="Proteomes" id="UP000053825"/>
    </source>
</evidence>
<dbReference type="EC" id="6.5.1.2" evidence="2"/>
<dbReference type="Gene3D" id="6.20.10.30">
    <property type="match status" value="1"/>
</dbReference>
<dbReference type="NCBIfam" id="NF005932">
    <property type="entry name" value="PRK07956.1"/>
    <property type="match status" value="1"/>
</dbReference>
<evidence type="ECO:0000256" key="1">
    <source>
        <dbReference type="ARBA" id="ARBA00001946"/>
    </source>
</evidence>
<evidence type="ECO:0000256" key="12">
    <source>
        <dbReference type="SAM" id="MobiDB-lite"/>
    </source>
</evidence>
<keyword evidence="4" id="KW-0235">DNA replication</keyword>
<evidence type="ECO:0000256" key="8">
    <source>
        <dbReference type="ARBA" id="ARBA00022842"/>
    </source>
</evidence>
<evidence type="ECO:0000256" key="3">
    <source>
        <dbReference type="ARBA" id="ARBA00022598"/>
    </source>
</evidence>
<evidence type="ECO:0000256" key="5">
    <source>
        <dbReference type="ARBA" id="ARBA00022723"/>
    </source>
</evidence>
<dbReference type="Pfam" id="PF03119">
    <property type="entry name" value="DNA_ligase_ZBD"/>
    <property type="match status" value="1"/>
</dbReference>
<dbReference type="InterPro" id="IPR004150">
    <property type="entry name" value="NAD_DNA_ligase_OB"/>
</dbReference>
<accession>A0A0L7QJ01</accession>
<dbReference type="PROSITE" id="PS01055">
    <property type="entry name" value="DNA_LIGASE_N1"/>
    <property type="match status" value="1"/>
</dbReference>
<dbReference type="Pfam" id="PF12826">
    <property type="entry name" value="HHH_2"/>
    <property type="match status" value="1"/>
</dbReference>
<dbReference type="InterPro" id="IPR012340">
    <property type="entry name" value="NA-bd_OB-fold"/>
</dbReference>
<dbReference type="SUPFAM" id="SSF50249">
    <property type="entry name" value="Nucleic acid-binding proteins"/>
    <property type="match status" value="1"/>
</dbReference>
<dbReference type="SMART" id="SM00532">
    <property type="entry name" value="LIGANc"/>
    <property type="match status" value="1"/>
</dbReference>
<dbReference type="InterPro" id="IPR001357">
    <property type="entry name" value="BRCT_dom"/>
</dbReference>
<dbReference type="Pfam" id="PF00533">
    <property type="entry name" value="BRCT"/>
    <property type="match status" value="1"/>
</dbReference>
<evidence type="ECO:0000256" key="4">
    <source>
        <dbReference type="ARBA" id="ARBA00022705"/>
    </source>
</evidence>
<dbReference type="Proteomes" id="UP000053825">
    <property type="component" value="Unassembled WGS sequence"/>
</dbReference>
<evidence type="ECO:0000256" key="10">
    <source>
        <dbReference type="ARBA" id="ARBA00023204"/>
    </source>
</evidence>
<comment type="catalytic activity">
    <reaction evidence="11">
        <text>NAD(+) + (deoxyribonucleotide)n-3'-hydroxyl + 5'-phospho-(deoxyribonucleotide)m = (deoxyribonucleotide)n+m + AMP + beta-nicotinamide D-nucleotide.</text>
        <dbReference type="EC" id="6.5.1.2"/>
    </reaction>
</comment>
<keyword evidence="6" id="KW-0227">DNA damage</keyword>
<dbReference type="InterPro" id="IPR013840">
    <property type="entry name" value="DNAligase_N"/>
</dbReference>
<dbReference type="GO" id="GO:0005829">
    <property type="term" value="C:cytosol"/>
    <property type="evidence" value="ECO:0007669"/>
    <property type="project" value="TreeGrafter"/>
</dbReference>
<keyword evidence="10" id="KW-0234">DNA repair</keyword>
<dbReference type="GO" id="GO:0009263">
    <property type="term" value="P:deoxyribonucleotide biosynthetic process"/>
    <property type="evidence" value="ECO:0007669"/>
    <property type="project" value="InterPro"/>
</dbReference>
<dbReference type="SUPFAM" id="SSF56091">
    <property type="entry name" value="DNA ligase/mRNA capping enzyme, catalytic domain"/>
    <property type="match status" value="1"/>
</dbReference>
<dbReference type="FunFam" id="3.30.470.30:FF:000001">
    <property type="entry name" value="DNA ligase"/>
    <property type="match status" value="1"/>
</dbReference>
<keyword evidence="7" id="KW-0862">Zinc</keyword>
<keyword evidence="8" id="KW-0460">Magnesium</keyword>
<evidence type="ECO:0000256" key="11">
    <source>
        <dbReference type="ARBA" id="ARBA00034005"/>
    </source>
</evidence>
<dbReference type="NCBIfam" id="TIGR00575">
    <property type="entry name" value="dnlj"/>
    <property type="match status" value="1"/>
</dbReference>
<dbReference type="Pfam" id="PF01653">
    <property type="entry name" value="DNA_ligase_aden"/>
    <property type="match status" value="1"/>
</dbReference>
<reference evidence="14 15" key="1">
    <citation type="submission" date="2015-07" db="EMBL/GenBank/DDBJ databases">
        <title>The genome of Habropoda laboriosa.</title>
        <authorList>
            <person name="Pan H."/>
            <person name="Kapheim K."/>
        </authorList>
    </citation>
    <scope>NUCLEOTIDE SEQUENCE [LARGE SCALE GENOMIC DNA]</scope>
    <source>
        <strain evidence="14">0110345459</strain>
    </source>
</reference>
<proteinExistence type="inferred from homology"/>
<dbReference type="STRING" id="597456.A0A0L7QJ01"/>
<dbReference type="SUPFAM" id="SSF52113">
    <property type="entry name" value="BRCT domain"/>
    <property type="match status" value="1"/>
</dbReference>
<dbReference type="HAMAP" id="MF_01588">
    <property type="entry name" value="DNA_ligase_A"/>
    <property type="match status" value="1"/>
</dbReference>
<evidence type="ECO:0000313" key="14">
    <source>
        <dbReference type="EMBL" id="KOC58549.1"/>
    </source>
</evidence>
<dbReference type="InterPro" id="IPR001679">
    <property type="entry name" value="DNA_ligase"/>
</dbReference>
<dbReference type="Gene3D" id="1.10.287.610">
    <property type="entry name" value="Helix hairpin bin"/>
    <property type="match status" value="1"/>
</dbReference>
<dbReference type="Gene3D" id="1.10.620.20">
    <property type="entry name" value="Ribonucleotide Reductase, subunit A"/>
    <property type="match status" value="1"/>
</dbReference>
<dbReference type="InterPro" id="IPR009078">
    <property type="entry name" value="Ferritin-like_SF"/>
</dbReference>
<dbReference type="Gene3D" id="3.30.470.30">
    <property type="entry name" value="DNA ligase/mRNA capping enzyme"/>
    <property type="match status" value="1"/>
</dbReference>
<gene>
    <name evidence="14" type="ORF">WH47_09788</name>
</gene>
<protein>
    <recommendedName>
        <fullName evidence="2">DNA ligase (NAD(+))</fullName>
        <ecNumber evidence="2">6.5.1.2</ecNumber>
    </recommendedName>
</protein>
<dbReference type="Gene3D" id="2.40.50.140">
    <property type="entry name" value="Nucleic acid-binding proteins"/>
    <property type="match status" value="1"/>
</dbReference>
<dbReference type="PANTHER" id="PTHR23389:SF9">
    <property type="entry name" value="DNA LIGASE"/>
    <property type="match status" value="1"/>
</dbReference>
<feature type="region of interest" description="Disordered" evidence="12">
    <location>
        <begin position="2633"/>
        <end position="2693"/>
    </location>
</feature>
<feature type="compositionally biased region" description="Basic and acidic residues" evidence="12">
    <location>
        <begin position="2648"/>
        <end position="2668"/>
    </location>
</feature>
<evidence type="ECO:0000259" key="13">
    <source>
        <dbReference type="PROSITE" id="PS50172"/>
    </source>
</evidence>
<dbReference type="InterPro" id="IPR012348">
    <property type="entry name" value="RNR-like"/>
</dbReference>
<keyword evidence="15" id="KW-1185">Reference proteome</keyword>
<dbReference type="GO" id="GO:0006260">
    <property type="term" value="P:DNA replication"/>
    <property type="evidence" value="ECO:0007669"/>
    <property type="project" value="UniProtKB-KW"/>
</dbReference>
<dbReference type="InterPro" id="IPR004149">
    <property type="entry name" value="Znf_DNAligase_C4"/>
</dbReference>
<dbReference type="PROSITE" id="PS50172">
    <property type="entry name" value="BRCT"/>
    <property type="match status" value="1"/>
</dbReference>
<dbReference type="InterPro" id="IPR041663">
    <property type="entry name" value="DisA/LigA_HHH"/>
</dbReference>
<dbReference type="OrthoDB" id="19145at2759"/>
<keyword evidence="5" id="KW-0479">Metal-binding</keyword>
<organism evidence="14 15">
    <name type="scientific">Habropoda laboriosa</name>
    <dbReference type="NCBI Taxonomy" id="597456"/>
    <lineage>
        <taxon>Eukaryota</taxon>
        <taxon>Metazoa</taxon>
        <taxon>Ecdysozoa</taxon>
        <taxon>Arthropoda</taxon>
        <taxon>Hexapoda</taxon>
        <taxon>Insecta</taxon>
        <taxon>Pterygota</taxon>
        <taxon>Neoptera</taxon>
        <taxon>Endopterygota</taxon>
        <taxon>Hymenoptera</taxon>
        <taxon>Apocrita</taxon>
        <taxon>Aculeata</taxon>
        <taxon>Apoidea</taxon>
        <taxon>Anthophila</taxon>
        <taxon>Apidae</taxon>
        <taxon>Habropoda</taxon>
    </lineage>
</organism>
<dbReference type="InterPro" id="IPR018239">
    <property type="entry name" value="DNA_ligase_AS"/>
</dbReference>
<feature type="compositionally biased region" description="Low complexity" evidence="12">
    <location>
        <begin position="2669"/>
        <end position="2693"/>
    </location>
</feature>
<dbReference type="Pfam" id="PF03120">
    <property type="entry name" value="OB_DNA_ligase"/>
    <property type="match status" value="1"/>
</dbReference>
<evidence type="ECO:0000256" key="6">
    <source>
        <dbReference type="ARBA" id="ARBA00022763"/>
    </source>
</evidence>
<sequence>MLVDFLDENQETFHTGFMTNQASTFLFKKLALVILPDQVLVQYHNETDERRAFEQKIIKAATSKAIMNAIHADGTVSDVPLDIAVYSHCGNTFCLFHQEDNTVFTPMESAKPIEMFYKDRDSLYKICYDLIFLASDLYYRFSPSNNTKLISKQTTQGKLDETAFFDPTTLTSEGQTMSIQTNEVKRRSRVMSYSGDQANRDKLIRHFELIKKNFAEQCNSLIKPHPKYDYLTIDLLEGDVVKKGLCEKPAGGKAENYFWRWDWSVEYLNYQYVSELDMAMVKAGKSSPEHLRKVYADYIEELEFTLFYPKYVTPAFFNRRLLASLPSYYVSEPGALLKNIFKATPLSITQFEKAAIARNIPFEQFTIDQIPPDSKANINWCEAVYAIPSSNAGNIFEDIDFKCLSTMVRADYYARVTIRLENMVMDLRSPNYIECAMAQASNFRWDNDWMQPLEDKVLCIRPYKPTEISLTYSSYKRQDFLSRQAFGLWFVFSAEHQGWVYGQTPGFAVARLESPTLPEADYGQGLTDSYDSLARLWLTLQFQRFNDYADVTEFKSFMSASQEVIANAMAQLITKAEDGVTYFIDDDSPLDQEQMQKLTDRIFQSGMTSNEAAELPIMVSLKETDPEIHDIIIERIDQQITNKKTPLLFGPETFQEIFDGVSQSTVTKCQQNENNHLDIGAEDFESGTLSKEGADKFHAELKRQLEEAAEKKQVHHQCEILFKGFDLEDDVFFDDRTDEEIELGIEDMYLGALTMPDTKDIPVNKDNINAYCFHSWLSYLQSRLSEIGYLSTEATEKLDRLKQSCGKLSEIPAPNLQTKNEALADFVKRNKLEQSSPEELGTCLVNGFLKEQLAIARNFTDPSFFQKVVSPYVERWVSHLDAILDGGTFDDGLPSDVSELYTMSQLYRNGDRKYDNNINVSIANILGKMFDEDVVLALDNSKAFDYYDKLIEYKGISDAIAKDEASSDGSSLYLRLENVFSGGELQINRPYKKNIITEVQWYNDCPHSDFYFFDRDYDLPKATQPIEISFSEQAWAMLKNDCNVLVERVQNNLTDYIIPILERLMILLADKYTDYVKRIDELTQLDYCSKRAIQFITTYTLNEVVRVSLNSVLSATFALSKNTNRLAWIVNPNQDDKDQAVKEVKMNNLIRTLSRANYNYHVLDNPQISDEEYDALYRQLVDLETKYPQLTLTNTPTKKVGERPMNKFGSVTHNTPMLSLGNVFNNEELIQFDETVRAKIKDKDLAYDVQLKLDGLAVNILYKDGLLVSATTRGDGHVGEDITENIKTIHNVPSVLISDQGIPELLEVRGEVLMPKAGFMKMNQEKIAKGETPFANSRNAAAGSLRQVDPNKTAIRPLGFYAYNITRIDPKFAVGDTFTQLENLKSLGFDISEKHFLCKTIEEVIEKYDEILLNREKLDVDIDGVVIKVNSQSHQEKLGYVSREPRFSVAYKFPPATAITVVEGVDWQVGRTGAVTPVARLSPKFIGGVTISNVTLHNIEEIQRLDLRIGDQVSVCRSGDVIPKVTKVWTELRTGQNNPIVLPSECPICHSVVIKPAGEAIARCAGGMACPAQAIEAIIHFASRKVMGIDGLGEKWIEFFAMLNLLKDISDIYYLKDHKDFLISIDKLGETSVNNLLWSIEESKKTTLAKFLYGLGIRGVGSSTSRLLAQHFGTLDNIKNATVDQLIQINDIGVHWEEVKMGEDLPLKGYTICITGTLTDITRPELTELLVRKGATVTGSVSDRQNNQMIIDTFYQMTILDNLVDILANETRSIIGDIRNLLLSAREDYKDNWVEYSAGAATLVAMAKMNFPFEFYGKIMFVGSDNVICFSYDEKAKKLEDAKRIVQLINRAYEDTCASPTALLSCVRVPMPDMYHVKIVIGRLLKACDMYISDLNDRVNDTSGEYDDWLIREFGDYGDLCFNRTFGDYGDLMLSVLKGEHSITYVDPVSGGPVTLTLQLNTYPKIVDLHVNDCLMYDLNYHSTTKEVNMSIVSWDDMEDDTPLKDAADQDIALKAAQNLKNLDLTDAHKELDEQEAAIKARQPRPIDTLDPYDPSLTNEEKKLIADKALKDPHYFSTKVTKLNGEDLEAKASRTIAEIDKYLEEGGRVQVDDKQLLNCASDLNQLVPFRYNWAWSLYLTGTENHWMPSEYPLSDDRELFDALPNYEQTNILTVLEIWKAQETVFNIGHILNAYRLITNPECRQYILRQAFEQSIVKHVKMEFEAAFPLGDYKYHKAVGFNDMIKRLHGQTKVVRQMNFSTAGVENTQKFLVDLITVYMSVLVIAPLTWYVRVYEIAVANKMNMLSRTMERMIRDVQTQKNFIQMFIQTALAETDGINVSEINNQVNENCQFFMDDFSNVIGIYFRVTDSVNYKDVSYRLLQSFLTSCGLTPAPTLLKIMAQPTEAAKETLQLLERNEPKINHEAGLSGSGGSLGCSVLKEFDNDLVRISEDVASYSGKMIVVVGEIEQPIPEQPEPISFGAMFTISIGHLVSVNEDKAMIGLLSRSVGLYPQHFFDEATLELIKADEVGTQPYLAVIRKEGPLYHLPEGIEQWKVVPTAYRKEGMEVEDPVLLAEELEMQQIHEDEMRHAEELDKMMEGDAESEQQIKIKNVTLRTSNAPPEVEKANEEMTRKVMEEHGLNTSSTETQDKPEVKSEHTPAPEVHHSPSVDTASTPSSDTSSTDTSSSSGSID</sequence>
<name>A0A0L7QJ01_9HYME</name>
<dbReference type="InterPro" id="IPR010994">
    <property type="entry name" value="RuvA_2-like"/>
</dbReference>
<dbReference type="Gene3D" id="3.40.50.10190">
    <property type="entry name" value="BRCT domain"/>
    <property type="match status" value="1"/>
</dbReference>
<dbReference type="GO" id="GO:0016491">
    <property type="term" value="F:oxidoreductase activity"/>
    <property type="evidence" value="ECO:0007669"/>
    <property type="project" value="InterPro"/>
</dbReference>
<dbReference type="GO" id="GO:0006281">
    <property type="term" value="P:DNA repair"/>
    <property type="evidence" value="ECO:0007669"/>
    <property type="project" value="UniProtKB-KW"/>
</dbReference>
<keyword evidence="9" id="KW-0520">NAD</keyword>
<dbReference type="GO" id="GO:0046872">
    <property type="term" value="F:metal ion binding"/>
    <property type="evidence" value="ECO:0007669"/>
    <property type="project" value="UniProtKB-KW"/>
</dbReference>
<dbReference type="InterPro" id="IPR036420">
    <property type="entry name" value="BRCT_dom_sf"/>
</dbReference>
<dbReference type="CDD" id="cd00114">
    <property type="entry name" value="LIGANc"/>
    <property type="match status" value="1"/>
</dbReference>
<dbReference type="SUPFAM" id="SSF47781">
    <property type="entry name" value="RuvA domain 2-like"/>
    <property type="match status" value="1"/>
</dbReference>
<evidence type="ECO:0000256" key="9">
    <source>
        <dbReference type="ARBA" id="ARBA00023027"/>
    </source>
</evidence>
<dbReference type="InterPro" id="IPR000358">
    <property type="entry name" value="RNR_small_fam"/>
</dbReference>
<keyword evidence="3 14" id="KW-0436">Ligase</keyword>
<dbReference type="Pfam" id="PF00268">
    <property type="entry name" value="Ribonuc_red_sm"/>
    <property type="match status" value="1"/>
</dbReference>
<dbReference type="InterPro" id="IPR013839">
    <property type="entry name" value="DNAligase_adenylation"/>
</dbReference>
<feature type="domain" description="BRCT" evidence="13">
    <location>
        <begin position="1702"/>
        <end position="1752"/>
    </location>
</feature>
<comment type="cofactor">
    <cofactor evidence="1">
        <name>Mg(2+)</name>
        <dbReference type="ChEBI" id="CHEBI:18420"/>
    </cofactor>
</comment>